<evidence type="ECO:0000256" key="1">
    <source>
        <dbReference type="SAM" id="MobiDB-lite"/>
    </source>
</evidence>
<gene>
    <name evidence="2" type="ORF">CCMP2556_LOCUS35850</name>
</gene>
<comment type="caution">
    <text evidence="2">The sequence shown here is derived from an EMBL/GenBank/DDBJ whole genome shotgun (WGS) entry which is preliminary data.</text>
</comment>
<reference evidence="2 3" key="1">
    <citation type="submission" date="2024-02" db="EMBL/GenBank/DDBJ databases">
        <authorList>
            <person name="Chen Y."/>
            <person name="Shah S."/>
            <person name="Dougan E. K."/>
            <person name="Thang M."/>
            <person name="Chan C."/>
        </authorList>
    </citation>
    <scope>NUCLEOTIDE SEQUENCE [LARGE SCALE GENOMIC DNA]</scope>
</reference>
<dbReference type="EMBL" id="CAXAMN010022806">
    <property type="protein sequence ID" value="CAK9072861.1"/>
    <property type="molecule type" value="Genomic_DNA"/>
</dbReference>
<name>A0ABP0PB16_9DINO</name>
<evidence type="ECO:0000313" key="2">
    <source>
        <dbReference type="EMBL" id="CAK9072861.1"/>
    </source>
</evidence>
<evidence type="ECO:0000313" key="3">
    <source>
        <dbReference type="Proteomes" id="UP001642484"/>
    </source>
</evidence>
<sequence length="841" mass="97265">MAVSEGLEEHLPPRRDRRRSLKPHVALLGRRNSKPTPQGKEANLFAEDPLQFRRPEGTVEARCSQCGDGDACNRCELQGPLQPQEPQALVEPLARKRPEGGLPRRRTVDALRGASNLHKALQGYQMRLQVVAIELWKEALMEEEQIGPSNIELEASDVPMGSLLCSLSSVEVAEEEEEEVEVHGCRSPQLSQSLENVHEWRRRKHLGRICIAWRRLAARRLARRLINKVCIQFHAQAILKKAFAAMRQTWRQSRARRLAVLQVMDQWLEERLWQEVLRSLRFWRSRAAAGALRRRGGIALKRFFDASCVRRWLSIWMSNAVWVKRISAGLASLDGRREARLRTNALVAWRRVLRRERVAQRVSDQKQCQMVQSVLKLWANAWRAQRFHQLRWASKAWRGFLQELRRQQAGKCIRAQGRAYQARAALLRWNVAISLRRREVHLRQSLRVWHLGLILQRWQSLKAATALEVRRLQRSTLCSWHATAGQLITERRQRELKTLGTTGQGSGPTQWQKRQQRRASGQCWKYWVQVVEQKKRQRRRLQEAKGEIHKLVITQALWLWHRRARDSAARADQIQRASTALVAVISASRWARAHDSLVHWFTHARARRIKCRATDLSGETLPNLSVSGPMPLETWDSPPCTFGARHSAKSRGGSHTSDLRMSDEVSADETVSVISIATPPRMLCPKMKRWSKLAVLLRLSNSEALKALPLLQWSWSVWRTKRLRSQVHPLRWWWLMLATSKLRTHVLRQDFRRLRRGLKAWYHAVALSIKEAVQHAQEELTTCKALFRDLAADKVLREGVWEQSEAPCKTSKDLVPARSADVDLLLWAFSSWVVWARLATG</sequence>
<keyword evidence="3" id="KW-1185">Reference proteome</keyword>
<feature type="region of interest" description="Disordered" evidence="1">
    <location>
        <begin position="1"/>
        <end position="49"/>
    </location>
</feature>
<organism evidence="2 3">
    <name type="scientific">Durusdinium trenchii</name>
    <dbReference type="NCBI Taxonomy" id="1381693"/>
    <lineage>
        <taxon>Eukaryota</taxon>
        <taxon>Sar</taxon>
        <taxon>Alveolata</taxon>
        <taxon>Dinophyceae</taxon>
        <taxon>Suessiales</taxon>
        <taxon>Symbiodiniaceae</taxon>
        <taxon>Durusdinium</taxon>
    </lineage>
</organism>
<dbReference type="Proteomes" id="UP001642484">
    <property type="component" value="Unassembled WGS sequence"/>
</dbReference>
<protein>
    <submittedName>
        <fullName evidence="2">Uncharacterized protein</fullName>
    </submittedName>
</protein>
<accession>A0ABP0PB16</accession>
<proteinExistence type="predicted"/>